<dbReference type="EMBL" id="CP025738">
    <property type="protein sequence ID" value="AUO49560.1"/>
    <property type="molecule type" value="Genomic_DNA"/>
</dbReference>
<evidence type="ECO:0000256" key="1">
    <source>
        <dbReference type="SAM" id="MobiDB-lite"/>
    </source>
</evidence>
<evidence type="ECO:0000313" key="3">
    <source>
        <dbReference type="Proteomes" id="UP000235315"/>
    </source>
</evidence>
<feature type="compositionally biased region" description="Polar residues" evidence="1">
    <location>
        <begin position="49"/>
        <end position="59"/>
    </location>
</feature>
<evidence type="ECO:0008006" key="4">
    <source>
        <dbReference type="Google" id="ProtNLM"/>
    </source>
</evidence>
<protein>
    <recommendedName>
        <fullName evidence="4">DUF1534 domain-containing protein</fullName>
    </recommendedName>
</protein>
<proteinExistence type="predicted"/>
<evidence type="ECO:0000313" key="2">
    <source>
        <dbReference type="EMBL" id="AUO49560.1"/>
    </source>
</evidence>
<sequence>MPWRGSLLPLGGEAAPKRPAHSYRKTAAQPSGSKLPRHGLRLAGRNRNSDGLTQVIQLP</sequence>
<dbReference type="Proteomes" id="UP000235315">
    <property type="component" value="Chromosome"/>
</dbReference>
<organism evidence="2 3">
    <name type="scientific">Pseudomonas ogarae (strain DSM 112162 / CECT 30235 / F113)</name>
    <dbReference type="NCBI Taxonomy" id="1114970"/>
    <lineage>
        <taxon>Bacteria</taxon>
        <taxon>Pseudomonadati</taxon>
        <taxon>Pseudomonadota</taxon>
        <taxon>Gammaproteobacteria</taxon>
        <taxon>Pseudomonadales</taxon>
        <taxon>Pseudomonadaceae</taxon>
        <taxon>Pseudomonas</taxon>
    </lineage>
</organism>
<feature type="region of interest" description="Disordered" evidence="1">
    <location>
        <begin position="1"/>
        <end position="59"/>
    </location>
</feature>
<keyword evidence="3" id="KW-1185">Reference proteome</keyword>
<reference evidence="2 3" key="1">
    <citation type="submission" date="2018-01" db="EMBL/GenBank/DDBJ databases">
        <title>Tropical forage species Digitaria eriantha prevents oxidative stress under low temperature conditions by the incorporation of polyhydroxybutyrate-producing endophytic bacteria.</title>
        <authorList>
            <person name="Stritzler M."/>
            <person name="Ayub N."/>
        </authorList>
    </citation>
    <scope>NUCLEOTIDE SEQUENCE [LARGE SCALE GENOMIC DNA]</scope>
    <source>
        <strain evidence="2 3">FR1</strain>
    </source>
</reference>
<name>A0ABM6R7V0_PSEO1</name>
<gene>
    <name evidence="2" type="ORF">C1C98_31010</name>
</gene>
<accession>A0ABM6R7V0</accession>